<protein>
    <submittedName>
        <fullName evidence="1">Uncharacterized protein</fullName>
    </submittedName>
</protein>
<dbReference type="EMBL" id="BK014749">
    <property type="protein sequence ID" value="DAD73974.1"/>
    <property type="molecule type" value="Genomic_DNA"/>
</dbReference>
<proteinExistence type="predicted"/>
<accession>A0A8S5LVC6</accession>
<sequence>MRDFTLEDFDRHFGADIDGMGTVSLDDPYISGDDAVFNVVSGGSERLIRARRYSPEGHAQTGGTFFTRRAWVPGNAIAPCSILSGGSLFYRRGAVYTATAGAVSGETFNYIRVRFFACPDEWGSGQALKFTFRGWAWSPEDRASGVWTEDESPNGVWVRTGTFSQQTGGGIE</sequence>
<evidence type="ECO:0000313" key="1">
    <source>
        <dbReference type="EMBL" id="DAD73974.1"/>
    </source>
</evidence>
<name>A0A8S5LVC6_9CAUD</name>
<reference evidence="1" key="1">
    <citation type="journal article" date="2021" name="Proc. Natl. Acad. Sci. U.S.A.">
        <title>A Catalog of Tens of Thousands of Viruses from Human Metagenomes Reveals Hidden Associations with Chronic Diseases.</title>
        <authorList>
            <person name="Tisza M.J."/>
            <person name="Buck C.B."/>
        </authorList>
    </citation>
    <scope>NUCLEOTIDE SEQUENCE</scope>
    <source>
        <strain evidence="1">Ctc5632</strain>
    </source>
</reference>
<organism evidence="1">
    <name type="scientific">Podoviridae sp. ctc5632</name>
    <dbReference type="NCBI Taxonomy" id="2826565"/>
    <lineage>
        <taxon>Viruses</taxon>
        <taxon>Duplodnaviria</taxon>
        <taxon>Heunggongvirae</taxon>
        <taxon>Uroviricota</taxon>
        <taxon>Caudoviricetes</taxon>
    </lineage>
</organism>